<reference evidence="2 3" key="1">
    <citation type="submission" date="2024-02" db="EMBL/GenBank/DDBJ databases">
        <title>Distribution and functional of Brevundimonas-related endobacteria within Verticillium dahliae.</title>
        <authorList>
            <person name="Zeng H."/>
        </authorList>
    </citation>
    <scope>NUCLEOTIDE SEQUENCE [LARGE SCALE GENOMIC DNA]</scope>
    <source>
        <strain evidence="2 3">TRM 44200</strain>
    </source>
</reference>
<gene>
    <name evidence="2" type="ORF">V8J38_09590</name>
</gene>
<keyword evidence="3" id="KW-1185">Reference proteome</keyword>
<dbReference type="RefSeq" id="WP_338575319.1">
    <property type="nucleotide sequence ID" value="NZ_CP146369.1"/>
</dbReference>
<evidence type="ECO:0000313" key="2">
    <source>
        <dbReference type="EMBL" id="WWT53517.1"/>
    </source>
</evidence>
<protein>
    <submittedName>
        <fullName evidence="2">Caspase family protein</fullName>
    </submittedName>
</protein>
<dbReference type="Proteomes" id="UP001363460">
    <property type="component" value="Chromosome"/>
</dbReference>
<dbReference type="InterPro" id="IPR011600">
    <property type="entry name" value="Pept_C14_caspase"/>
</dbReference>
<evidence type="ECO:0000259" key="1">
    <source>
        <dbReference type="Pfam" id="PF00656"/>
    </source>
</evidence>
<proteinExistence type="predicted"/>
<dbReference type="Gene3D" id="3.40.50.1460">
    <property type="match status" value="1"/>
</dbReference>
<feature type="domain" description="Peptidase C14 caspase" evidence="1">
    <location>
        <begin position="4"/>
        <end position="224"/>
    </location>
</feature>
<accession>A0ABZ2I8E9</accession>
<dbReference type="EMBL" id="CP146369">
    <property type="protein sequence ID" value="WWT53517.1"/>
    <property type="molecule type" value="Genomic_DNA"/>
</dbReference>
<organism evidence="2 3">
    <name type="scientific">Brevundimonas olei</name>
    <dbReference type="NCBI Taxonomy" id="657642"/>
    <lineage>
        <taxon>Bacteria</taxon>
        <taxon>Pseudomonadati</taxon>
        <taxon>Pseudomonadota</taxon>
        <taxon>Alphaproteobacteria</taxon>
        <taxon>Caulobacterales</taxon>
        <taxon>Caulobacteraceae</taxon>
        <taxon>Brevundimonas</taxon>
    </lineage>
</organism>
<evidence type="ECO:0000313" key="3">
    <source>
        <dbReference type="Proteomes" id="UP001363460"/>
    </source>
</evidence>
<sequence length="603" mass="65745">MTRALIAIGVNTYDHVNALGAAEHDATVVFNDLIKPDVGAYEPAFSRLLLSPTLAEVRLAVEEVVLGGVQFDELTFFFAGHGMIQPVGFYMAMRDTRLDRATATAFSLSELFAQIAEASPAQTNVILDACFSGGLAADLSMLTRPETSGYVGSPAVTLLAMSARNQEANEYADGGVGTSALLDCITGRALVREDVGSLELFDIAQVVIQRVRRSGDQNPVLSALNVHRRSQFCRNPLFQARSHSALRKWEPRAFLDAVEPVLASHAHDPLDLIADVERLFGHLIGKADESRDVFKGAELRATAAIALLPYASIHPQISRWLLSQLESLIGVIHRALDEAVEAFEAEKFAMLAGPGGMANLYLLPIRLSKVLGWTGAAFHLGRLIGHEAEFPRDKFKRLLDLIVEHYRLSLASISDAQAPYLALALTALAALDLKEEGEAVLSPLFNSYVECKARIAATSIEPSRIFAYMLARLTDSFAEVQGQVAQPNELGTVYLLAAPLFDLTDVFDEAMSELDPVTINAFVADDHSLFALETIDNGENNPFTIGHYIWRIDELLQHFPPHAFVQPTDPSVAGGAILASLIFPDRVPWFVFRALDQLEVLSG</sequence>
<name>A0ABZ2I8E9_9CAUL</name>
<dbReference type="Pfam" id="PF00656">
    <property type="entry name" value="Peptidase_C14"/>
    <property type="match status" value="1"/>
</dbReference>